<name>A0A0L6UQT8_9BASI</name>
<dbReference type="AlphaFoldDB" id="A0A0L6UQT8"/>
<evidence type="ECO:0000256" key="1">
    <source>
        <dbReference type="SAM" id="Phobius"/>
    </source>
</evidence>
<organism evidence="2 3">
    <name type="scientific">Puccinia sorghi</name>
    <dbReference type="NCBI Taxonomy" id="27349"/>
    <lineage>
        <taxon>Eukaryota</taxon>
        <taxon>Fungi</taxon>
        <taxon>Dikarya</taxon>
        <taxon>Basidiomycota</taxon>
        <taxon>Pucciniomycotina</taxon>
        <taxon>Pucciniomycetes</taxon>
        <taxon>Pucciniales</taxon>
        <taxon>Pucciniaceae</taxon>
        <taxon>Puccinia</taxon>
    </lineage>
</organism>
<keyword evidence="1" id="KW-0472">Membrane</keyword>
<keyword evidence="1" id="KW-1133">Transmembrane helix</keyword>
<sequence length="341" mass="39230">MSVLRLKIFTWSDFPALENKCIFKLEYTSITACLFYTSGIEQGQKNEENLMKVFFWKGLLSPRLSCMPCQQKLASSNLGRLCSSMYHGILYFSEMLWGFFSKYMKKLCNTCAVLAQIIQIFIPVVFLHILNFVFLLFFILICVIILDSLPQMLIFLFNQSIGLLSYFCLKIFMLKAFLFISFVHNLHIINFLPANTKESKPTQLTFDRAGIRHDIFLAMRVFPKLAATRLIFFILSIFLDESQYVISAICRRAASKITVLKHLHMKHLSKVFFAVYDKLFHFIGASPPPPILILVAGRGNTLNFCLTPSLPAQCTWKIRRERGGSSVCGNKQRWQGGRSYL</sequence>
<protein>
    <submittedName>
        <fullName evidence="2">Uncharacterized protein</fullName>
    </submittedName>
</protein>
<proteinExistence type="predicted"/>
<gene>
    <name evidence="2" type="ORF">VP01_4191g2</name>
</gene>
<dbReference type="VEuPathDB" id="FungiDB:VP01_4191g2"/>
<reference evidence="2 3" key="1">
    <citation type="submission" date="2015-08" db="EMBL/GenBank/DDBJ databases">
        <title>Next Generation Sequencing and Analysis of the Genome of Puccinia sorghi L Schw, the Causal Agent of Maize Common Rust.</title>
        <authorList>
            <person name="Rochi L."/>
            <person name="Burguener G."/>
            <person name="Darino M."/>
            <person name="Turjanski A."/>
            <person name="Kreff E."/>
            <person name="Dieguez M.J."/>
            <person name="Sacco F."/>
        </authorList>
    </citation>
    <scope>NUCLEOTIDE SEQUENCE [LARGE SCALE GENOMIC DNA]</scope>
    <source>
        <strain evidence="2 3">RO10H11247</strain>
    </source>
</reference>
<dbReference type="EMBL" id="LAVV01009270">
    <property type="protein sequence ID" value="KNZ50889.1"/>
    <property type="molecule type" value="Genomic_DNA"/>
</dbReference>
<evidence type="ECO:0000313" key="3">
    <source>
        <dbReference type="Proteomes" id="UP000037035"/>
    </source>
</evidence>
<evidence type="ECO:0000313" key="2">
    <source>
        <dbReference type="EMBL" id="KNZ50889.1"/>
    </source>
</evidence>
<comment type="caution">
    <text evidence="2">The sequence shown here is derived from an EMBL/GenBank/DDBJ whole genome shotgun (WGS) entry which is preliminary data.</text>
</comment>
<keyword evidence="1" id="KW-0812">Transmembrane</keyword>
<keyword evidence="3" id="KW-1185">Reference proteome</keyword>
<feature type="transmembrane region" description="Helical" evidence="1">
    <location>
        <begin position="120"/>
        <end position="146"/>
    </location>
</feature>
<dbReference type="Proteomes" id="UP000037035">
    <property type="component" value="Unassembled WGS sequence"/>
</dbReference>
<accession>A0A0L6UQT8</accession>